<evidence type="ECO:0000256" key="2">
    <source>
        <dbReference type="ARBA" id="ARBA00022737"/>
    </source>
</evidence>
<dbReference type="Gene3D" id="1.10.10.10">
    <property type="entry name" value="Winged helix-like DNA-binding domain superfamily/Winged helix DNA-binding domain"/>
    <property type="match status" value="1"/>
</dbReference>
<dbReference type="PANTHER" id="PTHR33463">
    <property type="entry name" value="NB-ARC DOMAIN-CONTAINING PROTEIN-RELATED"/>
    <property type="match status" value="1"/>
</dbReference>
<keyword evidence="4" id="KW-0611">Plant defense</keyword>
<dbReference type="GO" id="GO:0005524">
    <property type="term" value="F:ATP binding"/>
    <property type="evidence" value="ECO:0007669"/>
    <property type="project" value="UniProtKB-KW"/>
</dbReference>
<sequence length="576" mass="64971">MSTNTNGSGASSAGKDVAGNLVNGLASGVASGVAAAFTGSALNVVGNIASPGFKFCEYVRNLDKNRERLKDEAKKLCARMADVSAKTNSDRMKQPNQECRLWNDSAHKLETEICTLLAECKPAPSNYLSRGELSKCLADKAHEVHRCWEDGSTFTTDVMVKRPPERFIKVKAPKIDDKPTLYGVVERTLGYLRAKDLKTIGLWGMVGVGKTAIMQNLNNDEQIAKMFDIVIFATLSGAGNGEEPQYAAGKFQPAKVRLLREIAERLMLNIGDITDTRIIASRILEELKGKKYLLLLDDVWETIDLEDIGISETHTDGKVVLASRHRNICKEKCSEIIHVGELSSAEAKKLFKEKLGQRENLSSFGPFPELVVRECFNFPLLIDRVARTFKLKERILQWDTGLKNLRKWPNVNIQGVDEVLDFLRFCYEELDDEDKKVCFLYGALYSEGYEIFEDYLLECWRAEGFTARHSGCDILVDLINVSLLERCEKMKHVRMNKILRNMALKISSEREDLRCLVRANEELEEPPEKIEWTGKRRISLMDNKLCKLPDELACDRLSTLLLQGNGNLTLIPELFF</sequence>
<evidence type="ECO:0000256" key="5">
    <source>
        <dbReference type="ARBA" id="ARBA00022840"/>
    </source>
</evidence>
<dbReference type="GO" id="GO:0043531">
    <property type="term" value="F:ADP binding"/>
    <property type="evidence" value="ECO:0007669"/>
    <property type="project" value="InterPro"/>
</dbReference>
<dbReference type="EMBL" id="GGEC01013212">
    <property type="protein sequence ID" value="MBW93695.1"/>
    <property type="molecule type" value="Transcribed_RNA"/>
</dbReference>
<name>A0A2P2JJS8_RHIMU</name>
<reference evidence="8" key="1">
    <citation type="submission" date="2018-02" db="EMBL/GenBank/DDBJ databases">
        <title>Rhizophora mucronata_Transcriptome.</title>
        <authorList>
            <person name="Meera S.P."/>
            <person name="Sreeshan A."/>
            <person name="Augustine A."/>
        </authorList>
    </citation>
    <scope>NUCLEOTIDE SEQUENCE</scope>
    <source>
        <tissue evidence="8">Leaf</tissue>
    </source>
</reference>
<keyword evidence="3" id="KW-0547">Nucleotide-binding</keyword>
<evidence type="ECO:0000256" key="3">
    <source>
        <dbReference type="ARBA" id="ARBA00022741"/>
    </source>
</evidence>
<dbReference type="Gene3D" id="3.40.50.300">
    <property type="entry name" value="P-loop containing nucleotide triphosphate hydrolases"/>
    <property type="match status" value="1"/>
</dbReference>
<dbReference type="SUPFAM" id="SSF52540">
    <property type="entry name" value="P-loop containing nucleoside triphosphate hydrolases"/>
    <property type="match status" value="1"/>
</dbReference>
<dbReference type="GO" id="GO:0006952">
    <property type="term" value="P:defense response"/>
    <property type="evidence" value="ECO:0007669"/>
    <property type="project" value="UniProtKB-KW"/>
</dbReference>
<dbReference type="InterPro" id="IPR050905">
    <property type="entry name" value="Plant_NBS-LRR"/>
</dbReference>
<evidence type="ECO:0000256" key="6">
    <source>
        <dbReference type="SAM" id="Coils"/>
    </source>
</evidence>
<organism evidence="8">
    <name type="scientific">Rhizophora mucronata</name>
    <name type="common">Asiatic mangrove</name>
    <dbReference type="NCBI Taxonomy" id="61149"/>
    <lineage>
        <taxon>Eukaryota</taxon>
        <taxon>Viridiplantae</taxon>
        <taxon>Streptophyta</taxon>
        <taxon>Embryophyta</taxon>
        <taxon>Tracheophyta</taxon>
        <taxon>Spermatophyta</taxon>
        <taxon>Magnoliopsida</taxon>
        <taxon>eudicotyledons</taxon>
        <taxon>Gunneridae</taxon>
        <taxon>Pentapetalae</taxon>
        <taxon>rosids</taxon>
        <taxon>fabids</taxon>
        <taxon>Malpighiales</taxon>
        <taxon>Rhizophoraceae</taxon>
        <taxon>Rhizophora</taxon>
    </lineage>
</organism>
<protein>
    <recommendedName>
        <fullName evidence="7">NB-ARC domain-containing protein</fullName>
    </recommendedName>
</protein>
<evidence type="ECO:0000259" key="7">
    <source>
        <dbReference type="Pfam" id="PF00931"/>
    </source>
</evidence>
<keyword evidence="5" id="KW-0067">ATP-binding</keyword>
<dbReference type="PANTHER" id="PTHR33463:SF186">
    <property type="entry name" value="NB-ARC DOMAIN-CONTAINING PROTEIN"/>
    <property type="match status" value="1"/>
</dbReference>
<dbReference type="PRINTS" id="PR00364">
    <property type="entry name" value="DISEASERSIST"/>
</dbReference>
<accession>A0A2P2JJS8</accession>
<proteinExistence type="predicted"/>
<evidence type="ECO:0000313" key="8">
    <source>
        <dbReference type="EMBL" id="MBW93695.1"/>
    </source>
</evidence>
<feature type="domain" description="NB-ARC" evidence="7">
    <location>
        <begin position="185"/>
        <end position="359"/>
    </location>
</feature>
<dbReference type="AlphaFoldDB" id="A0A2P2JJS8"/>
<keyword evidence="1" id="KW-0433">Leucine-rich repeat</keyword>
<keyword evidence="2" id="KW-0677">Repeat</keyword>
<dbReference type="InterPro" id="IPR036388">
    <property type="entry name" value="WH-like_DNA-bd_sf"/>
</dbReference>
<dbReference type="InterPro" id="IPR027417">
    <property type="entry name" value="P-loop_NTPase"/>
</dbReference>
<dbReference type="InterPro" id="IPR002182">
    <property type="entry name" value="NB-ARC"/>
</dbReference>
<feature type="coiled-coil region" evidence="6">
    <location>
        <begin position="59"/>
        <end position="86"/>
    </location>
</feature>
<dbReference type="Gene3D" id="1.10.8.430">
    <property type="entry name" value="Helical domain of apoptotic protease-activating factors"/>
    <property type="match status" value="1"/>
</dbReference>
<keyword evidence="6" id="KW-0175">Coiled coil</keyword>
<evidence type="ECO:0000256" key="1">
    <source>
        <dbReference type="ARBA" id="ARBA00022614"/>
    </source>
</evidence>
<dbReference type="InterPro" id="IPR042197">
    <property type="entry name" value="Apaf_helical"/>
</dbReference>
<dbReference type="Pfam" id="PF00931">
    <property type="entry name" value="NB-ARC"/>
    <property type="match status" value="1"/>
</dbReference>
<evidence type="ECO:0000256" key="4">
    <source>
        <dbReference type="ARBA" id="ARBA00022821"/>
    </source>
</evidence>